<name>A0A7S9QAU6_9PSED</name>
<proteinExistence type="predicted"/>
<keyword evidence="1" id="KW-0614">Plasmid</keyword>
<evidence type="ECO:0000313" key="2">
    <source>
        <dbReference type="Proteomes" id="UP000594430"/>
    </source>
</evidence>
<dbReference type="RefSeq" id="WP_191087971.1">
    <property type="nucleotide sequence ID" value="NZ_CP064945.1"/>
</dbReference>
<reference evidence="1 2" key="1">
    <citation type="submission" date="2020-11" db="EMBL/GenBank/DDBJ databases">
        <title>Pseudomonas fulva producing VIM-24.</title>
        <authorList>
            <person name="Liu S."/>
        </authorList>
    </citation>
    <scope>NUCLEOTIDE SEQUENCE [LARGE SCALE GENOMIC DNA]</scope>
    <source>
        <strain evidence="1 2">ZDHY414</strain>
        <plasmid evidence="1 2">pVIM-24-ZDHY414</plasmid>
    </source>
</reference>
<dbReference type="AlphaFoldDB" id="A0A7S9QAU6"/>
<protein>
    <submittedName>
        <fullName evidence="1">Uncharacterized protein</fullName>
    </submittedName>
</protein>
<sequence length="155" mass="18592">MTMTESDIRAACMTYMRDQIGPLRTLWEAGEAAQRVIGFIDACQRTHKLSPDVENWLRNELKHTHVNKREDLLSEFHPIESKRRHDETPEAAVNWWCTLSAKRRAEWLAYLDTQTPLDCWDEYQRVQKEYEQRWKKSTVAEANKWLFQNIPRTLW</sequence>
<accession>A0A7S9QAU6</accession>
<organism evidence="1 2">
    <name type="scientific">Pseudomonas fulva</name>
    <dbReference type="NCBI Taxonomy" id="47880"/>
    <lineage>
        <taxon>Bacteria</taxon>
        <taxon>Pseudomonadati</taxon>
        <taxon>Pseudomonadota</taxon>
        <taxon>Gammaproteobacteria</taxon>
        <taxon>Pseudomonadales</taxon>
        <taxon>Pseudomonadaceae</taxon>
        <taxon>Pseudomonas</taxon>
    </lineage>
</organism>
<evidence type="ECO:0000313" key="1">
    <source>
        <dbReference type="EMBL" id="QPH52010.1"/>
    </source>
</evidence>
<dbReference type="EMBL" id="CP064948">
    <property type="protein sequence ID" value="QPH52010.1"/>
    <property type="molecule type" value="Genomic_DNA"/>
</dbReference>
<dbReference type="Proteomes" id="UP000594430">
    <property type="component" value="Plasmid pVIM-24-ZDHY414"/>
</dbReference>
<geneLocation type="plasmid" evidence="1 2">
    <name>pVIM-24-ZDHY414</name>
</geneLocation>
<gene>
    <name evidence="1" type="ORF">IZU98_24335</name>
</gene>